<evidence type="ECO:0000313" key="2">
    <source>
        <dbReference type="EMBL" id="SQI28805.1"/>
    </source>
</evidence>
<proteinExistence type="predicted"/>
<dbReference type="EMBL" id="LS483468">
    <property type="protein sequence ID" value="SQI28805.1"/>
    <property type="molecule type" value="Genomic_DNA"/>
</dbReference>
<dbReference type="CDD" id="cd02233">
    <property type="entry name" value="cupin_HNL-like"/>
    <property type="match status" value="1"/>
</dbReference>
<accession>A0A2X4WPD1</accession>
<dbReference type="PANTHER" id="PTHR43698:SF1">
    <property type="entry name" value="BLL4564 PROTEIN"/>
    <property type="match status" value="1"/>
</dbReference>
<dbReference type="RefSeq" id="WP_072698273.1">
    <property type="nucleotide sequence ID" value="NZ_JAFBBL010000001.1"/>
</dbReference>
<dbReference type="InterPro" id="IPR013096">
    <property type="entry name" value="Cupin_2"/>
</dbReference>
<feature type="domain" description="Cupin type-2" evidence="1">
    <location>
        <begin position="40"/>
        <end position="98"/>
    </location>
</feature>
<dbReference type="KEGG" id="rcr:NCTC10994_00558"/>
<dbReference type="Proteomes" id="UP000249091">
    <property type="component" value="Chromosome 1"/>
</dbReference>
<dbReference type="Gene3D" id="2.60.120.10">
    <property type="entry name" value="Jelly Rolls"/>
    <property type="match status" value="1"/>
</dbReference>
<dbReference type="InterPro" id="IPR047263">
    <property type="entry name" value="HNL-like_cupin"/>
</dbReference>
<dbReference type="AlphaFoldDB" id="A0A2X4WPD1"/>
<keyword evidence="3" id="KW-1185">Reference proteome</keyword>
<dbReference type="InterPro" id="IPR011051">
    <property type="entry name" value="RmlC_Cupin_sf"/>
</dbReference>
<reference evidence="2 3" key="1">
    <citation type="submission" date="2018-06" db="EMBL/GenBank/DDBJ databases">
        <authorList>
            <consortium name="Pathogen Informatics"/>
            <person name="Doyle S."/>
        </authorList>
    </citation>
    <scope>NUCLEOTIDE SEQUENCE [LARGE SCALE GENOMIC DNA]</scope>
    <source>
        <strain evidence="2 3">NCTC10994</strain>
    </source>
</reference>
<sequence length="143" mass="15883">MQIVRNTLDTGTGPEDWFTGDVYIDPVAAAPPPSRVSAGLVHFTPGSRTHWHLHPLGQTIFVTEGIGLCQRRGGPVEVIKPGDRVLFEADEEHWHGAAPTRLMTHLAINETDDEHDTVHWLEPVTDEEYLQTPEDDFGTIPEA</sequence>
<protein>
    <submittedName>
        <fullName evidence="2">Cupin domain</fullName>
    </submittedName>
</protein>
<organism evidence="2 3">
    <name type="scientific">Rhodococcus coprophilus</name>
    <dbReference type="NCBI Taxonomy" id="38310"/>
    <lineage>
        <taxon>Bacteria</taxon>
        <taxon>Bacillati</taxon>
        <taxon>Actinomycetota</taxon>
        <taxon>Actinomycetes</taxon>
        <taxon>Mycobacteriales</taxon>
        <taxon>Nocardiaceae</taxon>
        <taxon>Rhodococcus</taxon>
    </lineage>
</organism>
<dbReference type="STRING" id="1219011.GCA_001895045_00278"/>
<dbReference type="Pfam" id="PF07883">
    <property type="entry name" value="Cupin_2"/>
    <property type="match status" value="1"/>
</dbReference>
<dbReference type="PANTHER" id="PTHR43698">
    <property type="entry name" value="RIBD C-TERMINAL DOMAIN CONTAINING PROTEIN"/>
    <property type="match status" value="1"/>
</dbReference>
<evidence type="ECO:0000259" key="1">
    <source>
        <dbReference type="Pfam" id="PF07883"/>
    </source>
</evidence>
<name>A0A2X4WPD1_9NOCA</name>
<dbReference type="InterPro" id="IPR014710">
    <property type="entry name" value="RmlC-like_jellyroll"/>
</dbReference>
<evidence type="ECO:0000313" key="3">
    <source>
        <dbReference type="Proteomes" id="UP000249091"/>
    </source>
</evidence>
<gene>
    <name evidence="2" type="ORF">NCTC10994_00558</name>
</gene>
<dbReference type="SUPFAM" id="SSF51182">
    <property type="entry name" value="RmlC-like cupins"/>
    <property type="match status" value="1"/>
</dbReference>